<evidence type="ECO:0000313" key="15">
    <source>
        <dbReference type="Proteomes" id="UP000002574"/>
    </source>
</evidence>
<dbReference type="Pfam" id="PF01025">
    <property type="entry name" value="GrpE"/>
    <property type="match status" value="1"/>
</dbReference>
<dbReference type="InterPro" id="IPR000740">
    <property type="entry name" value="GrpE"/>
</dbReference>
<dbReference type="GO" id="GO:0000774">
    <property type="term" value="F:adenyl-nucleotide exchange factor activity"/>
    <property type="evidence" value="ECO:0007669"/>
    <property type="project" value="InterPro"/>
</dbReference>
<keyword evidence="4 10" id="KW-0963">Cytoplasm</keyword>
<evidence type="ECO:0000256" key="12">
    <source>
        <dbReference type="RuleBase" id="RU004478"/>
    </source>
</evidence>
<dbReference type="FunFam" id="2.30.22.10:FF:000001">
    <property type="entry name" value="Protein GrpE"/>
    <property type="match status" value="1"/>
</dbReference>
<dbReference type="SUPFAM" id="SSF58014">
    <property type="entry name" value="Coiled-coil domain of nucleotide exchange factor GrpE"/>
    <property type="match status" value="1"/>
</dbReference>
<dbReference type="Proteomes" id="UP000002574">
    <property type="component" value="Chromosome"/>
</dbReference>
<comment type="function">
    <text evidence="7 10 11">Participates actively in the response to hyperosmotic and heat shock by preventing the aggregation of stress-denatured proteins, in association with DnaK and GrpE. It is the nucleotide exchange factor for DnaK and may function as a thermosensor. Unfolded proteins bind initially to DnaJ; upon interaction with the DnaJ-bound protein, DnaK hydrolyzes its bound ATP, resulting in the formation of a stable complex. GrpE releases ADP from DnaK; ATP binding to DnaK triggers the release of the substrate protein, thus completing the reaction cycle. Several rounds of ATP-dependent interactions between DnaJ, DnaK and GrpE are required for fully efficient folding.</text>
</comment>
<dbReference type="InterPro" id="IPR009012">
    <property type="entry name" value="GrpE_head"/>
</dbReference>
<evidence type="ECO:0000256" key="4">
    <source>
        <dbReference type="ARBA" id="ARBA00022490"/>
    </source>
</evidence>
<comment type="subcellular location">
    <subcellularLocation>
        <location evidence="1 10">Cytoplasm</location>
    </subcellularLocation>
</comment>
<organism evidence="14 15">
    <name type="scientific">Hydrogenobacter thermophilus (strain DSM 6534 / IAM 12695 / TK-6)</name>
    <dbReference type="NCBI Taxonomy" id="608538"/>
    <lineage>
        <taxon>Bacteria</taxon>
        <taxon>Pseudomonadati</taxon>
        <taxon>Aquificota</taxon>
        <taxon>Aquificia</taxon>
        <taxon>Aquificales</taxon>
        <taxon>Aquificaceae</taxon>
        <taxon>Hydrogenobacter</taxon>
    </lineage>
</organism>
<dbReference type="PANTHER" id="PTHR21237">
    <property type="entry name" value="GRPE PROTEIN"/>
    <property type="match status" value="1"/>
</dbReference>
<dbReference type="CDD" id="cd00446">
    <property type="entry name" value="GrpE"/>
    <property type="match status" value="1"/>
</dbReference>
<evidence type="ECO:0000256" key="6">
    <source>
        <dbReference type="ARBA" id="ARBA00023186"/>
    </source>
</evidence>
<dbReference type="STRING" id="608538.HTH_1262"/>
<dbReference type="InterPro" id="IPR013805">
    <property type="entry name" value="GrpE_CC"/>
</dbReference>
<evidence type="ECO:0000256" key="3">
    <source>
        <dbReference type="ARBA" id="ARBA00011738"/>
    </source>
</evidence>
<dbReference type="GO" id="GO:0006457">
    <property type="term" value="P:protein folding"/>
    <property type="evidence" value="ECO:0007669"/>
    <property type="project" value="InterPro"/>
</dbReference>
<gene>
    <name evidence="10 14" type="primary">grpE</name>
    <name evidence="14" type="ordered locus">HTH_1262</name>
</gene>
<dbReference type="GO" id="GO:0042803">
    <property type="term" value="F:protein homodimerization activity"/>
    <property type="evidence" value="ECO:0007669"/>
    <property type="project" value="InterPro"/>
</dbReference>
<dbReference type="PRINTS" id="PR00773">
    <property type="entry name" value="GRPEPROTEIN"/>
</dbReference>
<keyword evidence="13" id="KW-0175">Coiled coil</keyword>
<dbReference type="GO" id="GO:0051087">
    <property type="term" value="F:protein-folding chaperone binding"/>
    <property type="evidence" value="ECO:0007669"/>
    <property type="project" value="InterPro"/>
</dbReference>
<protein>
    <recommendedName>
        <fullName evidence="8 10">Protein GrpE</fullName>
    </recommendedName>
    <alternativeName>
        <fullName evidence="9 10">HSP-70 cofactor</fullName>
    </alternativeName>
</protein>
<comment type="similarity">
    <text evidence="2 10 12">Belongs to the GrpE family.</text>
</comment>
<evidence type="ECO:0000256" key="7">
    <source>
        <dbReference type="ARBA" id="ARBA00053401"/>
    </source>
</evidence>
<evidence type="ECO:0000256" key="10">
    <source>
        <dbReference type="HAMAP-Rule" id="MF_01151"/>
    </source>
</evidence>
<evidence type="ECO:0000256" key="9">
    <source>
        <dbReference type="ARBA" id="ARBA00076414"/>
    </source>
</evidence>
<keyword evidence="6 10" id="KW-0143">Chaperone</keyword>
<dbReference type="Gene3D" id="3.90.20.20">
    <property type="match status" value="1"/>
</dbReference>
<dbReference type="PANTHER" id="PTHR21237:SF23">
    <property type="entry name" value="GRPE PROTEIN HOMOLOG, MITOCHONDRIAL"/>
    <property type="match status" value="1"/>
</dbReference>
<comment type="subunit">
    <text evidence="3 10">Homodimer.</text>
</comment>
<evidence type="ECO:0000256" key="2">
    <source>
        <dbReference type="ARBA" id="ARBA00009054"/>
    </source>
</evidence>
<reference evidence="14 15" key="1">
    <citation type="journal article" date="2010" name="J. Bacteriol.">
        <title>Complete genome sequence of the thermophilic, obligately chemolithoautotrophic hydrogen-oxidizing bacterium Hydrogenobacter thermophilus TK-6.</title>
        <authorList>
            <person name="Arai H."/>
            <person name="Kanbe H."/>
            <person name="Ishii M."/>
            <person name="Igarashi Y."/>
        </authorList>
    </citation>
    <scope>NUCLEOTIDE SEQUENCE [LARGE SCALE GENOMIC DNA]</scope>
    <source>
        <strain evidence="15">DSM 6534 / IAM 12695 / TK-6 [Tokyo]</strain>
    </source>
</reference>
<name>D3DIR3_HYDTT</name>
<dbReference type="GO" id="GO:0005737">
    <property type="term" value="C:cytoplasm"/>
    <property type="evidence" value="ECO:0007669"/>
    <property type="project" value="UniProtKB-SubCell"/>
</dbReference>
<dbReference type="KEGG" id="hte:Hydth_1254"/>
<sequence length="184" mass="22177">MQEKENQEELVHQVEEVREELREEEKKIRELEEKVSKLEHIARVANQRYVDLQREMELFKERYRRDLEEQRKYGYEKLALDLLEIVDNFERAFASASEELSTYMTGFQLIYRELKRVLEKYGIREMELEGKEFDPYLAEAVEKDYTSDVPPNTVIKVIRKGYMIHDRVLRPAKVIVSVQEEEIT</sequence>
<keyword evidence="15" id="KW-1185">Reference proteome</keyword>
<dbReference type="OrthoDB" id="9812586at2"/>
<dbReference type="RefSeq" id="WP_012963895.1">
    <property type="nucleotide sequence ID" value="NC_013799.1"/>
</dbReference>
<evidence type="ECO:0000256" key="13">
    <source>
        <dbReference type="SAM" id="Coils"/>
    </source>
</evidence>
<dbReference type="SUPFAM" id="SSF51064">
    <property type="entry name" value="Head domain of nucleotide exchange factor GrpE"/>
    <property type="match status" value="1"/>
</dbReference>
<feature type="coiled-coil region" evidence="13">
    <location>
        <begin position="4"/>
        <end position="69"/>
    </location>
</feature>
<keyword evidence="5 10" id="KW-0346">Stress response</keyword>
<evidence type="ECO:0000256" key="11">
    <source>
        <dbReference type="RuleBase" id="RU000639"/>
    </source>
</evidence>
<dbReference type="AlphaFoldDB" id="D3DIR3"/>
<evidence type="ECO:0000256" key="8">
    <source>
        <dbReference type="ARBA" id="ARBA00072274"/>
    </source>
</evidence>
<evidence type="ECO:0000313" key="14">
    <source>
        <dbReference type="EMBL" id="BAI69715.1"/>
    </source>
</evidence>
<dbReference type="EMBL" id="AP011112">
    <property type="protein sequence ID" value="BAI69715.1"/>
    <property type="molecule type" value="Genomic_DNA"/>
</dbReference>
<evidence type="ECO:0000256" key="5">
    <source>
        <dbReference type="ARBA" id="ARBA00023016"/>
    </source>
</evidence>
<dbReference type="PATRIC" id="fig|608538.5.peg.1280"/>
<accession>D3DIR3</accession>
<dbReference type="HAMAP" id="MF_01151">
    <property type="entry name" value="GrpE"/>
    <property type="match status" value="1"/>
</dbReference>
<dbReference type="eggNOG" id="COG0576">
    <property type="taxonomic scope" value="Bacteria"/>
</dbReference>
<dbReference type="Gene3D" id="2.30.22.10">
    <property type="entry name" value="Head domain of nucleotide exchange factor GrpE"/>
    <property type="match status" value="1"/>
</dbReference>
<proteinExistence type="inferred from homology"/>
<dbReference type="KEGG" id="hth:HTH_1262"/>
<dbReference type="GO" id="GO:0051082">
    <property type="term" value="F:unfolded protein binding"/>
    <property type="evidence" value="ECO:0007669"/>
    <property type="project" value="TreeGrafter"/>
</dbReference>
<dbReference type="PROSITE" id="PS01071">
    <property type="entry name" value="GRPE"/>
    <property type="match status" value="1"/>
</dbReference>
<evidence type="ECO:0000256" key="1">
    <source>
        <dbReference type="ARBA" id="ARBA00004496"/>
    </source>
</evidence>